<evidence type="ECO:0000313" key="7">
    <source>
        <dbReference type="Proteomes" id="UP000015241"/>
    </source>
</evidence>
<evidence type="ECO:0000256" key="1">
    <source>
        <dbReference type="ARBA" id="ARBA00001971"/>
    </source>
</evidence>
<dbReference type="GO" id="GO:0016705">
    <property type="term" value="F:oxidoreductase activity, acting on paired donors, with incorporation or reduction of molecular oxygen"/>
    <property type="evidence" value="ECO:0007669"/>
    <property type="project" value="InterPro"/>
</dbReference>
<dbReference type="HOGENOM" id="CLU_022195_1_2_1"/>
<name>S8FYV2_FOMSC</name>
<dbReference type="EMBL" id="KE504130">
    <property type="protein sequence ID" value="EPT03390.1"/>
    <property type="molecule type" value="Genomic_DNA"/>
</dbReference>
<keyword evidence="5" id="KW-0408">Iron</keyword>
<keyword evidence="7" id="KW-1185">Reference proteome</keyword>
<dbReference type="GO" id="GO:0004497">
    <property type="term" value="F:monooxygenase activity"/>
    <property type="evidence" value="ECO:0007669"/>
    <property type="project" value="InterPro"/>
</dbReference>
<dbReference type="InParanoid" id="S8FYV2"/>
<reference evidence="6 7" key="1">
    <citation type="journal article" date="2012" name="Science">
        <title>The Paleozoic origin of enzymatic lignin decomposition reconstructed from 31 fungal genomes.</title>
        <authorList>
            <person name="Floudas D."/>
            <person name="Binder M."/>
            <person name="Riley R."/>
            <person name="Barry K."/>
            <person name="Blanchette R.A."/>
            <person name="Henrissat B."/>
            <person name="Martinez A.T."/>
            <person name="Otillar R."/>
            <person name="Spatafora J.W."/>
            <person name="Yadav J.S."/>
            <person name="Aerts A."/>
            <person name="Benoit I."/>
            <person name="Boyd A."/>
            <person name="Carlson A."/>
            <person name="Copeland A."/>
            <person name="Coutinho P.M."/>
            <person name="de Vries R.P."/>
            <person name="Ferreira P."/>
            <person name="Findley K."/>
            <person name="Foster B."/>
            <person name="Gaskell J."/>
            <person name="Glotzer D."/>
            <person name="Gorecki P."/>
            <person name="Heitman J."/>
            <person name="Hesse C."/>
            <person name="Hori C."/>
            <person name="Igarashi K."/>
            <person name="Jurgens J.A."/>
            <person name="Kallen N."/>
            <person name="Kersten P."/>
            <person name="Kohler A."/>
            <person name="Kuees U."/>
            <person name="Kumar T.K.A."/>
            <person name="Kuo A."/>
            <person name="LaButti K."/>
            <person name="Larrondo L.F."/>
            <person name="Lindquist E."/>
            <person name="Ling A."/>
            <person name="Lombard V."/>
            <person name="Lucas S."/>
            <person name="Lundell T."/>
            <person name="Martin R."/>
            <person name="McLaughlin D.J."/>
            <person name="Morgenstern I."/>
            <person name="Morin E."/>
            <person name="Murat C."/>
            <person name="Nagy L.G."/>
            <person name="Nolan M."/>
            <person name="Ohm R.A."/>
            <person name="Patyshakuliyeva A."/>
            <person name="Rokas A."/>
            <person name="Ruiz-Duenas F.J."/>
            <person name="Sabat G."/>
            <person name="Salamov A."/>
            <person name="Samejima M."/>
            <person name="Schmutz J."/>
            <person name="Slot J.C."/>
            <person name="St John F."/>
            <person name="Stenlid J."/>
            <person name="Sun H."/>
            <person name="Sun S."/>
            <person name="Syed K."/>
            <person name="Tsang A."/>
            <person name="Wiebenga A."/>
            <person name="Young D."/>
            <person name="Pisabarro A."/>
            <person name="Eastwood D.C."/>
            <person name="Martin F."/>
            <person name="Cullen D."/>
            <person name="Grigoriev I.V."/>
            <person name="Hibbett D.S."/>
        </authorList>
    </citation>
    <scope>NUCLEOTIDE SEQUENCE</scope>
    <source>
        <strain evidence="7">FP-58527</strain>
    </source>
</reference>
<proteinExistence type="inferred from homology"/>
<dbReference type="GO" id="GO:0005506">
    <property type="term" value="F:iron ion binding"/>
    <property type="evidence" value="ECO:0007669"/>
    <property type="project" value="InterPro"/>
</dbReference>
<gene>
    <name evidence="6" type="ORF">FOMPIDRAFT_1014668</name>
</gene>
<protein>
    <recommendedName>
        <fullName evidence="8">Cytochrome P450</fullName>
    </recommendedName>
</protein>
<dbReference type="OrthoDB" id="1844152at2759"/>
<dbReference type="AlphaFoldDB" id="S8FYV2"/>
<accession>S8FYV2</accession>
<evidence type="ECO:0000256" key="2">
    <source>
        <dbReference type="ARBA" id="ARBA00010617"/>
    </source>
</evidence>
<evidence type="ECO:0000256" key="5">
    <source>
        <dbReference type="ARBA" id="ARBA00023004"/>
    </source>
</evidence>
<dbReference type="Proteomes" id="UP000015241">
    <property type="component" value="Unassembled WGS sequence"/>
</dbReference>
<dbReference type="STRING" id="743788.S8FYV2"/>
<evidence type="ECO:0000256" key="4">
    <source>
        <dbReference type="ARBA" id="ARBA00023002"/>
    </source>
</evidence>
<keyword evidence="4" id="KW-0560">Oxidoreductase</keyword>
<comment type="similarity">
    <text evidence="2">Belongs to the cytochrome P450 family.</text>
</comment>
<dbReference type="eggNOG" id="KOG0157">
    <property type="taxonomic scope" value="Eukaryota"/>
</dbReference>
<sequence length="287" mass="32244">MADVRKGSAVLTFVPPLLLPQHILPLVKPILDERRKQLDEHGGTWADKPNDFLMWCMEDARKRGLGHHEDLLDQIILAMKFAALHNSTVGFVHALYHLAANTEYIQPLREEAELVLKEEEGWSRAALGRMSKIDSFFKESQRMNGVGGITILRKAMKDVTFSDGTYIPGGTIVAAVATSTHRDGQNYTDADVFDPFRFSRLREQEGEISKQHYVSTSPTNLGFGHGKHAWCVPIVMRGAPQAPHGAIWLLLAPARRFFAANELKIMMANLVLKYDVKFADEGRRPEN</sequence>
<dbReference type="InterPro" id="IPR001128">
    <property type="entry name" value="Cyt_P450"/>
</dbReference>
<dbReference type="GO" id="GO:0020037">
    <property type="term" value="F:heme binding"/>
    <property type="evidence" value="ECO:0007669"/>
    <property type="project" value="InterPro"/>
</dbReference>
<dbReference type="CDD" id="cd11041">
    <property type="entry name" value="CYP503A1-like"/>
    <property type="match status" value="1"/>
</dbReference>
<dbReference type="Gene3D" id="1.10.630.10">
    <property type="entry name" value="Cytochrome P450"/>
    <property type="match status" value="1"/>
</dbReference>
<dbReference type="PANTHER" id="PTHR46206">
    <property type="entry name" value="CYTOCHROME P450"/>
    <property type="match status" value="1"/>
</dbReference>
<evidence type="ECO:0000256" key="3">
    <source>
        <dbReference type="ARBA" id="ARBA00022723"/>
    </source>
</evidence>
<dbReference type="SUPFAM" id="SSF48264">
    <property type="entry name" value="Cytochrome P450"/>
    <property type="match status" value="1"/>
</dbReference>
<evidence type="ECO:0000313" key="6">
    <source>
        <dbReference type="EMBL" id="EPT03390.1"/>
    </source>
</evidence>
<keyword evidence="3" id="KW-0479">Metal-binding</keyword>
<evidence type="ECO:0008006" key="8">
    <source>
        <dbReference type="Google" id="ProtNLM"/>
    </source>
</evidence>
<dbReference type="InterPro" id="IPR036396">
    <property type="entry name" value="Cyt_P450_sf"/>
</dbReference>
<dbReference type="Pfam" id="PF00067">
    <property type="entry name" value="p450"/>
    <property type="match status" value="1"/>
</dbReference>
<comment type="cofactor">
    <cofactor evidence="1">
        <name>heme</name>
        <dbReference type="ChEBI" id="CHEBI:30413"/>
    </cofactor>
</comment>
<organism evidence="6 7">
    <name type="scientific">Fomitopsis schrenkii</name>
    <name type="common">Brown rot fungus</name>
    <dbReference type="NCBI Taxonomy" id="2126942"/>
    <lineage>
        <taxon>Eukaryota</taxon>
        <taxon>Fungi</taxon>
        <taxon>Dikarya</taxon>
        <taxon>Basidiomycota</taxon>
        <taxon>Agaricomycotina</taxon>
        <taxon>Agaricomycetes</taxon>
        <taxon>Polyporales</taxon>
        <taxon>Fomitopsis</taxon>
    </lineage>
</organism>